<organism evidence="7 8">
    <name type="scientific">Halioxenophilus aromaticivorans</name>
    <dbReference type="NCBI Taxonomy" id="1306992"/>
    <lineage>
        <taxon>Bacteria</taxon>
        <taxon>Pseudomonadati</taxon>
        <taxon>Pseudomonadota</taxon>
        <taxon>Gammaproteobacteria</taxon>
        <taxon>Alteromonadales</taxon>
        <taxon>Alteromonadaceae</taxon>
        <taxon>Halioxenophilus</taxon>
    </lineage>
</organism>
<keyword evidence="5" id="KW-0560">Oxidoreductase</keyword>
<feature type="domain" description="Extradiol ring-cleavage dioxygenase class III enzyme subunit B" evidence="6">
    <location>
        <begin position="37"/>
        <end position="263"/>
    </location>
</feature>
<dbReference type="GO" id="GO:0008198">
    <property type="term" value="F:ferrous iron binding"/>
    <property type="evidence" value="ECO:0007669"/>
    <property type="project" value="InterPro"/>
</dbReference>
<reference evidence="8" key="1">
    <citation type="journal article" date="2019" name="Int. J. Syst. Evol. Microbiol.">
        <title>The Global Catalogue of Microorganisms (GCM) 10K type strain sequencing project: providing services to taxonomists for standard genome sequencing and annotation.</title>
        <authorList>
            <consortium name="The Broad Institute Genomics Platform"/>
            <consortium name="The Broad Institute Genome Sequencing Center for Infectious Disease"/>
            <person name="Wu L."/>
            <person name="Ma J."/>
        </authorList>
    </citation>
    <scope>NUCLEOTIDE SEQUENCE [LARGE SCALE GENOMIC DNA]</scope>
    <source>
        <strain evidence="8">JCM 19134</strain>
    </source>
</reference>
<evidence type="ECO:0000259" key="6">
    <source>
        <dbReference type="Pfam" id="PF02900"/>
    </source>
</evidence>
<evidence type="ECO:0000256" key="3">
    <source>
        <dbReference type="ARBA" id="ARBA00022723"/>
    </source>
</evidence>
<comment type="caution">
    <text evidence="7">The sequence shown here is derived from an EMBL/GenBank/DDBJ whole genome shotgun (WGS) entry which is preliminary data.</text>
</comment>
<dbReference type="GO" id="GO:0016702">
    <property type="term" value="F:oxidoreductase activity, acting on single donors with incorporation of molecular oxygen, incorporation of two atoms of oxygen"/>
    <property type="evidence" value="ECO:0007669"/>
    <property type="project" value="UniProtKB-ARBA"/>
</dbReference>
<evidence type="ECO:0000256" key="1">
    <source>
        <dbReference type="ARBA" id="ARBA00001947"/>
    </source>
</evidence>
<dbReference type="RefSeq" id="WP_345426036.1">
    <property type="nucleotide sequence ID" value="NZ_AP031496.1"/>
</dbReference>
<protein>
    <submittedName>
        <fullName evidence="7">4,5-DOPA dioxygenase extradiol</fullName>
    </submittedName>
</protein>
<dbReference type="PANTHER" id="PTHR30096">
    <property type="entry name" value="4,5-DOPA DIOXYGENASE EXTRADIOL-LIKE PROTEIN"/>
    <property type="match status" value="1"/>
</dbReference>
<dbReference type="Pfam" id="PF02900">
    <property type="entry name" value="LigB"/>
    <property type="match status" value="1"/>
</dbReference>
<dbReference type="InterPro" id="IPR014436">
    <property type="entry name" value="Extradiol_dOase_DODA"/>
</dbReference>
<keyword evidence="3" id="KW-0479">Metal-binding</keyword>
<sequence>MTDTRATVQAQPAIFIGHGSPGNVMEDNTATAMWEQLGQELGKPKGIICVSAHWYTQGTAVTANQAPRTIHDFGGFPQVMYEMQYPAPGDPELAAKVVDLLSEEGARLDDSWGFDHGCWAILIKIFPEADIPVVQLSIDKTKGNDYHYRVGQKLAQLRGEGYLILGSGNIVHNLAVMDWRGRDKTYPWAQRFGDYIRQSITDNTPENAINYLHFGVDAEYSVPGPDHYLPLLYVMGARQPEDSVEFRSNYVEYGSLDMTSVIFQPGESAQLSGR</sequence>
<dbReference type="CDD" id="cd07363">
    <property type="entry name" value="45_DOPA_Dioxygenase"/>
    <property type="match status" value="1"/>
</dbReference>
<dbReference type="SUPFAM" id="SSF53213">
    <property type="entry name" value="LigB-like"/>
    <property type="match status" value="1"/>
</dbReference>
<dbReference type="Gene3D" id="3.40.830.10">
    <property type="entry name" value="LigB-like"/>
    <property type="match status" value="1"/>
</dbReference>
<gene>
    <name evidence="7" type="primary">ygiD</name>
    <name evidence="7" type="ORF">GCM10025791_37390</name>
</gene>
<dbReference type="EMBL" id="BAABLX010000029">
    <property type="protein sequence ID" value="GAA4953007.1"/>
    <property type="molecule type" value="Genomic_DNA"/>
</dbReference>
<dbReference type="AlphaFoldDB" id="A0AAV3U6L0"/>
<dbReference type="GO" id="GO:0008270">
    <property type="term" value="F:zinc ion binding"/>
    <property type="evidence" value="ECO:0007669"/>
    <property type="project" value="InterPro"/>
</dbReference>
<dbReference type="Proteomes" id="UP001409585">
    <property type="component" value="Unassembled WGS sequence"/>
</dbReference>
<proteinExistence type="inferred from homology"/>
<evidence type="ECO:0000256" key="4">
    <source>
        <dbReference type="ARBA" id="ARBA00022833"/>
    </source>
</evidence>
<dbReference type="PANTHER" id="PTHR30096:SF0">
    <property type="entry name" value="4,5-DOPA DIOXYGENASE EXTRADIOL-LIKE PROTEIN"/>
    <property type="match status" value="1"/>
</dbReference>
<evidence type="ECO:0000256" key="5">
    <source>
        <dbReference type="ARBA" id="ARBA00023002"/>
    </source>
</evidence>
<comment type="cofactor">
    <cofactor evidence="1">
        <name>Zn(2+)</name>
        <dbReference type="ChEBI" id="CHEBI:29105"/>
    </cofactor>
</comment>
<keyword evidence="8" id="KW-1185">Reference proteome</keyword>
<evidence type="ECO:0000313" key="8">
    <source>
        <dbReference type="Proteomes" id="UP001409585"/>
    </source>
</evidence>
<dbReference type="PIRSF" id="PIRSF006157">
    <property type="entry name" value="Doxgns_DODA"/>
    <property type="match status" value="1"/>
</dbReference>
<name>A0AAV3U6L0_9ALTE</name>
<evidence type="ECO:0000313" key="7">
    <source>
        <dbReference type="EMBL" id="GAA4953007.1"/>
    </source>
</evidence>
<keyword evidence="4" id="KW-0862">Zinc</keyword>
<evidence type="ECO:0000256" key="2">
    <source>
        <dbReference type="ARBA" id="ARBA00007581"/>
    </source>
</evidence>
<keyword evidence="7" id="KW-0223">Dioxygenase</keyword>
<comment type="similarity">
    <text evidence="2">Belongs to the DODA-type extradiol aromatic ring-opening dioxygenase family.</text>
</comment>
<dbReference type="InterPro" id="IPR004183">
    <property type="entry name" value="Xdiol_dOase_suB"/>
</dbReference>
<accession>A0AAV3U6L0</accession>
<dbReference type="NCBIfam" id="NF007914">
    <property type="entry name" value="PRK10628.1"/>
    <property type="match status" value="1"/>
</dbReference>